<dbReference type="Gene3D" id="1.10.10.250">
    <property type="entry name" value="Ribosomal protein L11, C-terminal domain"/>
    <property type="match status" value="1"/>
</dbReference>
<evidence type="ECO:0000256" key="4">
    <source>
        <dbReference type="ARBA" id="ARBA00040104"/>
    </source>
</evidence>
<dbReference type="GO" id="GO:0070180">
    <property type="term" value="F:large ribosomal subunit rRNA binding"/>
    <property type="evidence" value="ECO:0007669"/>
    <property type="project" value="TreeGrafter"/>
</dbReference>
<comment type="similarity">
    <text evidence="1 5">Belongs to the universal ribosomal protein uL11 family.</text>
</comment>
<dbReference type="FunFam" id="1.10.10.250:FF:000003">
    <property type="entry name" value="Mitochondrial ribosomal protein L11"/>
    <property type="match status" value="1"/>
</dbReference>
<keyword evidence="3 5" id="KW-0687">Ribonucleoprotein</keyword>
<dbReference type="SMART" id="SM00649">
    <property type="entry name" value="RL11"/>
    <property type="match status" value="1"/>
</dbReference>
<protein>
    <recommendedName>
        <fullName evidence="4">Large ribosomal subunit protein uL11m</fullName>
    </recommendedName>
</protein>
<dbReference type="GO" id="GO:0006412">
    <property type="term" value="P:translation"/>
    <property type="evidence" value="ECO:0007669"/>
    <property type="project" value="InterPro"/>
</dbReference>
<dbReference type="STRING" id="69332.A0A388LNT7"/>
<feature type="domain" description="Large ribosomal subunit protein uL11 N-terminal" evidence="7">
    <location>
        <begin position="14"/>
        <end position="72"/>
    </location>
</feature>
<evidence type="ECO:0000256" key="1">
    <source>
        <dbReference type="ARBA" id="ARBA00010537"/>
    </source>
</evidence>
<evidence type="ECO:0000259" key="7">
    <source>
        <dbReference type="Pfam" id="PF03946"/>
    </source>
</evidence>
<evidence type="ECO:0000313" key="8">
    <source>
        <dbReference type="EMBL" id="GBG83964.1"/>
    </source>
</evidence>
<dbReference type="SUPFAM" id="SSF54747">
    <property type="entry name" value="Ribosomal L11/L12e N-terminal domain"/>
    <property type="match status" value="1"/>
</dbReference>
<evidence type="ECO:0000313" key="9">
    <source>
        <dbReference type="Proteomes" id="UP000265515"/>
    </source>
</evidence>
<dbReference type="PANTHER" id="PTHR11661">
    <property type="entry name" value="60S RIBOSOMAL PROTEIN L12"/>
    <property type="match status" value="1"/>
</dbReference>
<dbReference type="InterPro" id="IPR020784">
    <property type="entry name" value="Ribosomal_uL11_N"/>
</dbReference>
<gene>
    <name evidence="8" type="ORF">CBR_g37836</name>
</gene>
<dbReference type="GO" id="GO:0003735">
    <property type="term" value="F:structural constituent of ribosome"/>
    <property type="evidence" value="ECO:0007669"/>
    <property type="project" value="InterPro"/>
</dbReference>
<evidence type="ECO:0000256" key="3">
    <source>
        <dbReference type="ARBA" id="ARBA00023274"/>
    </source>
</evidence>
<organism evidence="8 9">
    <name type="scientific">Chara braunii</name>
    <name type="common">Braun's stonewort</name>
    <dbReference type="NCBI Taxonomy" id="69332"/>
    <lineage>
        <taxon>Eukaryota</taxon>
        <taxon>Viridiplantae</taxon>
        <taxon>Streptophyta</taxon>
        <taxon>Charophyceae</taxon>
        <taxon>Charales</taxon>
        <taxon>Characeae</taxon>
        <taxon>Chara</taxon>
    </lineage>
</organism>
<dbReference type="Proteomes" id="UP000265515">
    <property type="component" value="Unassembled WGS sequence"/>
</dbReference>
<dbReference type="InterPro" id="IPR000911">
    <property type="entry name" value="Ribosomal_uL11"/>
</dbReference>
<dbReference type="InterPro" id="IPR020783">
    <property type="entry name" value="Ribosomal_uL11_C"/>
</dbReference>
<dbReference type="CDD" id="cd00349">
    <property type="entry name" value="Ribosomal_L11"/>
    <property type="match status" value="1"/>
</dbReference>
<dbReference type="OMA" id="IMSFCKD"/>
<dbReference type="FunFam" id="3.30.1550.10:FF:000005">
    <property type="entry name" value="50S ribosomal protein L11"/>
    <property type="match status" value="1"/>
</dbReference>
<dbReference type="GO" id="GO:0015934">
    <property type="term" value="C:large ribosomal subunit"/>
    <property type="evidence" value="ECO:0007669"/>
    <property type="project" value="TreeGrafter"/>
</dbReference>
<keyword evidence="2 5" id="KW-0689">Ribosomal protein</keyword>
<dbReference type="Gramene" id="GBG83964">
    <property type="protein sequence ID" value="GBG83964"/>
    <property type="gene ID" value="CBR_g37836"/>
</dbReference>
<dbReference type="InterPro" id="IPR036769">
    <property type="entry name" value="Ribosomal_uL11_C_sf"/>
</dbReference>
<dbReference type="SUPFAM" id="SSF46906">
    <property type="entry name" value="Ribosomal protein L11, C-terminal domain"/>
    <property type="match status" value="1"/>
</dbReference>
<keyword evidence="9" id="KW-1185">Reference proteome</keyword>
<dbReference type="NCBIfam" id="TIGR01632">
    <property type="entry name" value="L11_bact"/>
    <property type="match status" value="1"/>
</dbReference>
<name>A0A388LNT7_CHABU</name>
<dbReference type="Gene3D" id="3.30.1550.10">
    <property type="entry name" value="Ribosomal protein L11/L12, N-terminal domain"/>
    <property type="match status" value="1"/>
</dbReference>
<proteinExistence type="inferred from homology"/>
<reference evidence="8 9" key="1">
    <citation type="journal article" date="2018" name="Cell">
        <title>The Chara Genome: Secondary Complexity and Implications for Plant Terrestrialization.</title>
        <authorList>
            <person name="Nishiyama T."/>
            <person name="Sakayama H."/>
            <person name="Vries J.D."/>
            <person name="Buschmann H."/>
            <person name="Saint-Marcoux D."/>
            <person name="Ullrich K.K."/>
            <person name="Haas F.B."/>
            <person name="Vanderstraeten L."/>
            <person name="Becker D."/>
            <person name="Lang D."/>
            <person name="Vosolsobe S."/>
            <person name="Rombauts S."/>
            <person name="Wilhelmsson P.K.I."/>
            <person name="Janitza P."/>
            <person name="Kern R."/>
            <person name="Heyl A."/>
            <person name="Rumpler F."/>
            <person name="Villalobos L.I.A.C."/>
            <person name="Clay J.M."/>
            <person name="Skokan R."/>
            <person name="Toyoda A."/>
            <person name="Suzuki Y."/>
            <person name="Kagoshima H."/>
            <person name="Schijlen E."/>
            <person name="Tajeshwar N."/>
            <person name="Catarino B."/>
            <person name="Hetherington A.J."/>
            <person name="Saltykova A."/>
            <person name="Bonnot C."/>
            <person name="Breuninger H."/>
            <person name="Symeonidi A."/>
            <person name="Radhakrishnan G.V."/>
            <person name="Van Nieuwerburgh F."/>
            <person name="Deforce D."/>
            <person name="Chang C."/>
            <person name="Karol K.G."/>
            <person name="Hedrich R."/>
            <person name="Ulvskov P."/>
            <person name="Glockner G."/>
            <person name="Delwiche C.F."/>
            <person name="Petrasek J."/>
            <person name="Van de Peer Y."/>
            <person name="Friml J."/>
            <person name="Beilby M."/>
            <person name="Dolan L."/>
            <person name="Kohara Y."/>
            <person name="Sugano S."/>
            <person name="Fujiyama A."/>
            <person name="Delaux P.-M."/>
            <person name="Quint M."/>
            <person name="TheiBen G."/>
            <person name="Hagemann M."/>
            <person name="Harholt J."/>
            <person name="Dunand C."/>
            <person name="Zachgo S."/>
            <person name="Langdale J."/>
            <person name="Maumus F."/>
            <person name="Straeten D.V.D."/>
            <person name="Gould S.B."/>
            <person name="Rensing S.A."/>
        </authorList>
    </citation>
    <scope>NUCLEOTIDE SEQUENCE [LARGE SCALE GENOMIC DNA]</scope>
    <source>
        <strain evidence="8 9">S276</strain>
    </source>
</reference>
<dbReference type="PANTHER" id="PTHR11661:SF1">
    <property type="entry name" value="LARGE RIBOSOMAL SUBUNIT PROTEIN UL11M"/>
    <property type="match status" value="1"/>
</dbReference>
<dbReference type="OrthoDB" id="1091498at2759"/>
<dbReference type="Pfam" id="PF00298">
    <property type="entry name" value="Ribosomal_L11"/>
    <property type="match status" value="1"/>
</dbReference>
<evidence type="ECO:0000256" key="2">
    <source>
        <dbReference type="ARBA" id="ARBA00022980"/>
    </source>
</evidence>
<sequence length="157" mass="17012">MAQQQGAKRAVTTIRLIINAGQAKPAPPVGPALGQHGLNLMGFCKEFNARTQQMKPDVPVPVTVTAYADRTFDFQIRSPSPMYFLKRAAGINRCAKSPGHDAAGTVTLKHIYEIAKIKQQDPDCQYLSLKGICTSLIGTARSMGIKVVRNLDSEATN</sequence>
<accession>A0A388LNT7</accession>
<dbReference type="HAMAP" id="MF_00736">
    <property type="entry name" value="Ribosomal_uL11"/>
    <property type="match status" value="1"/>
</dbReference>
<dbReference type="EMBL" id="BFEA01000458">
    <property type="protein sequence ID" value="GBG83964.1"/>
    <property type="molecule type" value="Genomic_DNA"/>
</dbReference>
<dbReference type="AlphaFoldDB" id="A0A388LNT7"/>
<dbReference type="InterPro" id="IPR036796">
    <property type="entry name" value="Ribosomal_uL11_N_sf"/>
</dbReference>
<dbReference type="Pfam" id="PF03946">
    <property type="entry name" value="Ribosomal_L11_N"/>
    <property type="match status" value="1"/>
</dbReference>
<evidence type="ECO:0000259" key="6">
    <source>
        <dbReference type="Pfam" id="PF00298"/>
    </source>
</evidence>
<evidence type="ECO:0000256" key="5">
    <source>
        <dbReference type="RuleBase" id="RU003978"/>
    </source>
</evidence>
<comment type="caution">
    <text evidence="8">The sequence shown here is derived from an EMBL/GenBank/DDBJ whole genome shotgun (WGS) entry which is preliminary data.</text>
</comment>
<dbReference type="InterPro" id="IPR006519">
    <property type="entry name" value="Ribosomal_uL11_bac-typ"/>
</dbReference>
<feature type="domain" description="Large ribosomal subunit protein uL11 C-terminal" evidence="6">
    <location>
        <begin position="78"/>
        <end position="147"/>
    </location>
</feature>